<gene>
    <name evidence="3" type="primary">pcaB</name>
    <name evidence="3" type="ORF">J2I48_01945</name>
</gene>
<dbReference type="InterPro" id="IPR020557">
    <property type="entry name" value="Fumarate_lyase_CS"/>
</dbReference>
<accession>A0A939G0R0</accession>
<dbReference type="Pfam" id="PF00206">
    <property type="entry name" value="Lyase_1"/>
    <property type="match status" value="1"/>
</dbReference>
<dbReference type="SUPFAM" id="SSF48557">
    <property type="entry name" value="L-aspartase-like"/>
    <property type="match status" value="1"/>
</dbReference>
<sequence>MLADLIFTTPAIEAILADEAEWQLMLDFEAALATAQAAVGEIPESAAASIRAVCAEGDWDLEAVRQQTLLAGNPAIPMVSALRARVADRDAEAAPYVHRGATSQDVIDTVLMGQLRMAIALLLSDLHQLTDLLTRLANAHVHTPMMGRTLLQQALPITFGQKATAWLDGLVRQKGKLQQLAGEVIVLQLGGPVGTGDSFGEHQKTISETMADALNLGSPTHAWHTQRDRVADLAGAFGTINGLLGKLATDVVLLMQTEVGEVREGAADGKGGSSSMPHKRNPVSSTFMVAIAHRTPALVATLLSTMLQPHERAAGPWHAEWAVVRELLRLTAANLHHANDLISSLEIDTARMKSQLG</sequence>
<keyword evidence="4" id="KW-1185">Reference proteome</keyword>
<evidence type="ECO:0000313" key="3">
    <source>
        <dbReference type="EMBL" id="MBO0929731.1"/>
    </source>
</evidence>
<reference evidence="3 4" key="1">
    <citation type="submission" date="2021-03" db="EMBL/GenBank/DDBJ databases">
        <title>Fibrella sp. HMF5036 genome sequencing and assembly.</title>
        <authorList>
            <person name="Kang H."/>
            <person name="Kim H."/>
            <person name="Bae S."/>
            <person name="Joh K."/>
        </authorList>
    </citation>
    <scope>NUCLEOTIDE SEQUENCE [LARGE SCALE GENOMIC DNA]</scope>
    <source>
        <strain evidence="3 4">HMF5036</strain>
    </source>
</reference>
<dbReference type="PANTHER" id="PTHR43172:SF2">
    <property type="entry name" value="ADENYLOSUCCINATE LYASE C-TERMINAL DOMAIN-CONTAINING PROTEIN"/>
    <property type="match status" value="1"/>
</dbReference>
<dbReference type="PRINTS" id="PR00145">
    <property type="entry name" value="ARGSUCLYASE"/>
</dbReference>
<evidence type="ECO:0000256" key="1">
    <source>
        <dbReference type="ARBA" id="ARBA00034772"/>
    </source>
</evidence>
<dbReference type="NCBIfam" id="TIGR02426">
    <property type="entry name" value="protocat_pcaB"/>
    <property type="match status" value="1"/>
</dbReference>
<dbReference type="PROSITE" id="PS00163">
    <property type="entry name" value="FUMARATE_LYASES"/>
    <property type="match status" value="1"/>
</dbReference>
<dbReference type="InterPro" id="IPR000362">
    <property type="entry name" value="Fumarate_lyase_fam"/>
</dbReference>
<evidence type="ECO:0000259" key="2">
    <source>
        <dbReference type="Pfam" id="PF00206"/>
    </source>
</evidence>
<dbReference type="AlphaFoldDB" id="A0A939G0R0"/>
<dbReference type="GO" id="GO:0016829">
    <property type="term" value="F:lyase activity"/>
    <property type="evidence" value="ECO:0007669"/>
    <property type="project" value="UniProtKB-ARBA"/>
</dbReference>
<dbReference type="EC" id="5.5.1.2" evidence="3"/>
<feature type="domain" description="Fumarate lyase N-terminal" evidence="2">
    <location>
        <begin position="12"/>
        <end position="294"/>
    </location>
</feature>
<proteinExistence type="inferred from homology"/>
<organism evidence="3 4">
    <name type="scientific">Fibrella aquatilis</name>
    <dbReference type="NCBI Taxonomy" id="2817059"/>
    <lineage>
        <taxon>Bacteria</taxon>
        <taxon>Pseudomonadati</taxon>
        <taxon>Bacteroidota</taxon>
        <taxon>Cytophagia</taxon>
        <taxon>Cytophagales</taxon>
        <taxon>Spirosomataceae</taxon>
        <taxon>Fibrella</taxon>
    </lineage>
</organism>
<dbReference type="PANTHER" id="PTHR43172">
    <property type="entry name" value="ADENYLOSUCCINATE LYASE"/>
    <property type="match status" value="1"/>
</dbReference>
<dbReference type="RefSeq" id="WP_207333682.1">
    <property type="nucleotide sequence ID" value="NZ_JAFMYU010000001.1"/>
</dbReference>
<dbReference type="Gene3D" id="1.20.200.10">
    <property type="entry name" value="Fumarase/aspartase (Central domain)"/>
    <property type="match status" value="1"/>
</dbReference>
<dbReference type="EMBL" id="JAFMYU010000001">
    <property type="protein sequence ID" value="MBO0929731.1"/>
    <property type="molecule type" value="Genomic_DNA"/>
</dbReference>
<keyword evidence="3" id="KW-0413">Isomerase</keyword>
<name>A0A939G0R0_9BACT</name>
<protein>
    <submittedName>
        <fullName evidence="3">3-carboxy-cis,cis-muconate cycloisomerase</fullName>
        <ecNumber evidence="3">5.5.1.2</ecNumber>
    </submittedName>
</protein>
<dbReference type="GO" id="GO:0019619">
    <property type="term" value="P:3,4-dihydroxybenzoate catabolic process"/>
    <property type="evidence" value="ECO:0007669"/>
    <property type="project" value="InterPro"/>
</dbReference>
<comment type="caution">
    <text evidence="3">The sequence shown here is derived from an EMBL/GenBank/DDBJ whole genome shotgun (WGS) entry which is preliminary data.</text>
</comment>
<comment type="similarity">
    <text evidence="1">Belongs to the class-II fumarase/aspartase family.</text>
</comment>
<dbReference type="Proteomes" id="UP000664795">
    <property type="component" value="Unassembled WGS sequence"/>
</dbReference>
<dbReference type="GO" id="GO:0047472">
    <property type="term" value="F:3-carboxy-cis,cis-muconate cycloisomerase activity"/>
    <property type="evidence" value="ECO:0007669"/>
    <property type="project" value="UniProtKB-EC"/>
</dbReference>
<dbReference type="InterPro" id="IPR012789">
    <property type="entry name" value="Protocat_PcaB-like"/>
</dbReference>
<dbReference type="PRINTS" id="PR00149">
    <property type="entry name" value="FUMRATELYASE"/>
</dbReference>
<dbReference type="InterPro" id="IPR008948">
    <property type="entry name" value="L-Aspartase-like"/>
</dbReference>
<dbReference type="InterPro" id="IPR022761">
    <property type="entry name" value="Fumarate_lyase_N"/>
</dbReference>
<evidence type="ECO:0000313" key="4">
    <source>
        <dbReference type="Proteomes" id="UP000664795"/>
    </source>
</evidence>